<name>A0A4Y7TPL7_COPMI</name>
<keyword evidence="2" id="KW-1185">Reference proteome</keyword>
<evidence type="ECO:0000313" key="2">
    <source>
        <dbReference type="Proteomes" id="UP000298030"/>
    </source>
</evidence>
<dbReference type="Proteomes" id="UP000298030">
    <property type="component" value="Unassembled WGS sequence"/>
</dbReference>
<sequence>MRQTSSSVVREPKELQLLSSGFLGMHLHLPSMKQRCTLDRAALDILFASRPCLSASAVLSGLHFSECSRFLCSRYERVPSPAASSSQIPLVEKGRIPNLEDILDIRFGHEALY</sequence>
<proteinExistence type="predicted"/>
<gene>
    <name evidence="1" type="ORF">FA13DRAFT_1229190</name>
</gene>
<organism evidence="1 2">
    <name type="scientific">Coprinellus micaceus</name>
    <name type="common">Glistening ink-cap mushroom</name>
    <name type="synonym">Coprinus micaceus</name>
    <dbReference type="NCBI Taxonomy" id="71717"/>
    <lineage>
        <taxon>Eukaryota</taxon>
        <taxon>Fungi</taxon>
        <taxon>Dikarya</taxon>
        <taxon>Basidiomycota</taxon>
        <taxon>Agaricomycotina</taxon>
        <taxon>Agaricomycetes</taxon>
        <taxon>Agaricomycetidae</taxon>
        <taxon>Agaricales</taxon>
        <taxon>Agaricineae</taxon>
        <taxon>Psathyrellaceae</taxon>
        <taxon>Coprinellus</taxon>
    </lineage>
</organism>
<dbReference type="AlphaFoldDB" id="A0A4Y7TPL7"/>
<evidence type="ECO:0000313" key="1">
    <source>
        <dbReference type="EMBL" id="TEB36123.1"/>
    </source>
</evidence>
<accession>A0A4Y7TPL7</accession>
<comment type="caution">
    <text evidence="1">The sequence shown here is derived from an EMBL/GenBank/DDBJ whole genome shotgun (WGS) entry which is preliminary data.</text>
</comment>
<dbReference type="EMBL" id="QPFP01000006">
    <property type="protein sequence ID" value="TEB36123.1"/>
    <property type="molecule type" value="Genomic_DNA"/>
</dbReference>
<reference evidence="1 2" key="1">
    <citation type="journal article" date="2019" name="Nat. Ecol. Evol.">
        <title>Megaphylogeny resolves global patterns of mushroom evolution.</title>
        <authorList>
            <person name="Varga T."/>
            <person name="Krizsan K."/>
            <person name="Foldi C."/>
            <person name="Dima B."/>
            <person name="Sanchez-Garcia M."/>
            <person name="Sanchez-Ramirez S."/>
            <person name="Szollosi G.J."/>
            <person name="Szarkandi J.G."/>
            <person name="Papp V."/>
            <person name="Albert L."/>
            <person name="Andreopoulos W."/>
            <person name="Angelini C."/>
            <person name="Antonin V."/>
            <person name="Barry K.W."/>
            <person name="Bougher N.L."/>
            <person name="Buchanan P."/>
            <person name="Buyck B."/>
            <person name="Bense V."/>
            <person name="Catcheside P."/>
            <person name="Chovatia M."/>
            <person name="Cooper J."/>
            <person name="Damon W."/>
            <person name="Desjardin D."/>
            <person name="Finy P."/>
            <person name="Geml J."/>
            <person name="Haridas S."/>
            <person name="Hughes K."/>
            <person name="Justo A."/>
            <person name="Karasinski D."/>
            <person name="Kautmanova I."/>
            <person name="Kiss B."/>
            <person name="Kocsube S."/>
            <person name="Kotiranta H."/>
            <person name="LaButti K.M."/>
            <person name="Lechner B.E."/>
            <person name="Liimatainen K."/>
            <person name="Lipzen A."/>
            <person name="Lukacs Z."/>
            <person name="Mihaltcheva S."/>
            <person name="Morgado L.N."/>
            <person name="Niskanen T."/>
            <person name="Noordeloos M.E."/>
            <person name="Ohm R.A."/>
            <person name="Ortiz-Santana B."/>
            <person name="Ovrebo C."/>
            <person name="Racz N."/>
            <person name="Riley R."/>
            <person name="Savchenko A."/>
            <person name="Shiryaev A."/>
            <person name="Soop K."/>
            <person name="Spirin V."/>
            <person name="Szebenyi C."/>
            <person name="Tomsovsky M."/>
            <person name="Tulloss R.E."/>
            <person name="Uehling J."/>
            <person name="Grigoriev I.V."/>
            <person name="Vagvolgyi C."/>
            <person name="Papp T."/>
            <person name="Martin F.M."/>
            <person name="Miettinen O."/>
            <person name="Hibbett D.S."/>
            <person name="Nagy L.G."/>
        </authorList>
    </citation>
    <scope>NUCLEOTIDE SEQUENCE [LARGE SCALE GENOMIC DNA]</scope>
    <source>
        <strain evidence="1 2">FP101781</strain>
    </source>
</reference>
<protein>
    <submittedName>
        <fullName evidence="1">Uncharacterized protein</fullName>
    </submittedName>
</protein>